<dbReference type="AlphaFoldDB" id="A0A161W2D3"/>
<keyword evidence="3" id="KW-0064">Aspartyl protease</keyword>
<evidence type="ECO:0000256" key="3">
    <source>
        <dbReference type="ARBA" id="ARBA00022750"/>
    </source>
</evidence>
<dbReference type="OrthoDB" id="9794619at2"/>
<evidence type="ECO:0000256" key="4">
    <source>
        <dbReference type="ARBA" id="ARBA00022801"/>
    </source>
</evidence>
<comment type="similarity">
    <text evidence="1">Belongs to the peptidase A31 family.</text>
</comment>
<dbReference type="GO" id="GO:0008047">
    <property type="term" value="F:enzyme activator activity"/>
    <property type="evidence" value="ECO:0007669"/>
    <property type="project" value="InterPro"/>
</dbReference>
<keyword evidence="4" id="KW-0378">Hydrolase</keyword>
<dbReference type="Proteomes" id="UP000076603">
    <property type="component" value="Unassembled WGS sequence"/>
</dbReference>
<dbReference type="PANTHER" id="PTHR30302:SF1">
    <property type="entry name" value="HYDROGENASE 2 MATURATION PROTEASE"/>
    <property type="match status" value="1"/>
</dbReference>
<keyword evidence="6" id="KW-1185">Reference proteome</keyword>
<dbReference type="EMBL" id="LWAE01000009">
    <property type="protein sequence ID" value="KZL89330.1"/>
    <property type="molecule type" value="Genomic_DNA"/>
</dbReference>
<organism evidence="5 6">
    <name type="scientific">Clostridium magnum DSM 2767</name>
    <dbReference type="NCBI Taxonomy" id="1121326"/>
    <lineage>
        <taxon>Bacteria</taxon>
        <taxon>Bacillati</taxon>
        <taxon>Bacillota</taxon>
        <taxon>Clostridia</taxon>
        <taxon>Eubacteriales</taxon>
        <taxon>Clostridiaceae</taxon>
        <taxon>Clostridium</taxon>
    </lineage>
</organism>
<name>A0A161W2D3_9CLOT</name>
<evidence type="ECO:0000313" key="5">
    <source>
        <dbReference type="EMBL" id="KZL89330.1"/>
    </source>
</evidence>
<reference evidence="5 6" key="1">
    <citation type="submission" date="2016-04" db="EMBL/GenBank/DDBJ databases">
        <title>Genome sequence of Clostridium magnum DSM 2767.</title>
        <authorList>
            <person name="Poehlein A."/>
            <person name="Uhlig R."/>
            <person name="Fischer R."/>
            <person name="Bahl H."/>
            <person name="Daniel R."/>
        </authorList>
    </citation>
    <scope>NUCLEOTIDE SEQUENCE [LARGE SCALE GENOMIC DNA]</scope>
    <source>
        <strain evidence="5 6">DSM 2767</strain>
    </source>
</reference>
<dbReference type="CDD" id="cd00518">
    <property type="entry name" value="H2MP"/>
    <property type="match status" value="1"/>
</dbReference>
<keyword evidence="2" id="KW-0645">Protease</keyword>
<dbReference type="SUPFAM" id="SSF53163">
    <property type="entry name" value="HybD-like"/>
    <property type="match status" value="1"/>
</dbReference>
<comment type="caution">
    <text evidence="5">The sequence shown here is derived from an EMBL/GenBank/DDBJ whole genome shotgun (WGS) entry which is preliminary data.</text>
</comment>
<gene>
    <name evidence="5" type="ORF">CLMAG_52340</name>
</gene>
<dbReference type="PATRIC" id="fig|1121326.3.peg.5291"/>
<dbReference type="PRINTS" id="PR00446">
    <property type="entry name" value="HYDRGNUPTAKE"/>
</dbReference>
<accession>A0A161W2D3</accession>
<evidence type="ECO:0000256" key="1">
    <source>
        <dbReference type="ARBA" id="ARBA00006814"/>
    </source>
</evidence>
<dbReference type="Gene3D" id="3.40.50.1450">
    <property type="entry name" value="HybD-like"/>
    <property type="match status" value="1"/>
</dbReference>
<dbReference type="GO" id="GO:0016485">
    <property type="term" value="P:protein processing"/>
    <property type="evidence" value="ECO:0007669"/>
    <property type="project" value="TreeGrafter"/>
</dbReference>
<proteinExistence type="inferred from homology"/>
<sequence>MKIKAIAIGNTLMEDDGIAIIVVEKIRERLINNNIEVLIGETDFKYCIASIEEGDILFIIDASYYGKNPGEITISNLEDYKHRKKIYTQHSCSVIDLIKLYYKYVKGYIVAIEVSNVSFKLGLSKELERKVPIISEEVCRYIEAKVLEVRSKY</sequence>
<dbReference type="STRING" id="1121326.CLMAG_52340"/>
<evidence type="ECO:0000256" key="2">
    <source>
        <dbReference type="ARBA" id="ARBA00022670"/>
    </source>
</evidence>
<dbReference type="RefSeq" id="WP_073393401.1">
    <property type="nucleotide sequence ID" value="NZ_FQXL01000045.1"/>
</dbReference>
<evidence type="ECO:0000313" key="6">
    <source>
        <dbReference type="Proteomes" id="UP000076603"/>
    </source>
</evidence>
<dbReference type="InterPro" id="IPR023430">
    <property type="entry name" value="Pept_HybD-like_dom_sf"/>
</dbReference>
<dbReference type="InterPro" id="IPR000671">
    <property type="entry name" value="Peptidase_A31"/>
</dbReference>
<protein>
    <submittedName>
        <fullName evidence="5">Hydrogenase 2 maturation endopeptidase</fullName>
    </submittedName>
</protein>
<dbReference type="Pfam" id="PF01750">
    <property type="entry name" value="HycI"/>
    <property type="match status" value="1"/>
</dbReference>
<dbReference type="NCBIfam" id="TIGR00072">
    <property type="entry name" value="hydrog_prot"/>
    <property type="match status" value="1"/>
</dbReference>
<dbReference type="GO" id="GO:0004190">
    <property type="term" value="F:aspartic-type endopeptidase activity"/>
    <property type="evidence" value="ECO:0007669"/>
    <property type="project" value="UniProtKB-KW"/>
</dbReference>
<dbReference type="PANTHER" id="PTHR30302">
    <property type="entry name" value="HYDROGENASE 1 MATURATION PROTEASE"/>
    <property type="match status" value="1"/>
</dbReference>